<evidence type="ECO:0000256" key="1">
    <source>
        <dbReference type="SAM" id="Phobius"/>
    </source>
</evidence>
<dbReference type="AlphaFoldDB" id="H8G4U8"/>
<keyword evidence="1" id="KW-0472">Membrane</keyword>
<organism evidence="2 3">
    <name type="scientific">Saccharomonospora azurea NA-128</name>
    <dbReference type="NCBI Taxonomy" id="882081"/>
    <lineage>
        <taxon>Bacteria</taxon>
        <taxon>Bacillati</taxon>
        <taxon>Actinomycetota</taxon>
        <taxon>Actinomycetes</taxon>
        <taxon>Pseudonocardiales</taxon>
        <taxon>Pseudonocardiaceae</taxon>
        <taxon>Saccharomonospora</taxon>
    </lineage>
</organism>
<dbReference type="OrthoDB" id="3637587at2"/>
<accession>H8G4U8</accession>
<evidence type="ECO:0000313" key="2">
    <source>
        <dbReference type="EMBL" id="EHY90165.1"/>
    </source>
</evidence>
<keyword evidence="3" id="KW-1185">Reference proteome</keyword>
<reference evidence="2 3" key="1">
    <citation type="journal article" date="2012" name="Stand. Genomic Sci.">
        <title>Genome sequence of the soil bacterium Saccharomonospora azurea type strain (NA-128(T)).</title>
        <authorList>
            <person name="Klenk H.P."/>
            <person name="Held B."/>
            <person name="Lucas S."/>
            <person name="Lapidus A."/>
            <person name="Copeland A."/>
            <person name="Hammon N."/>
            <person name="Pitluck S."/>
            <person name="Goodwin L.A."/>
            <person name="Han C."/>
            <person name="Tapia R."/>
            <person name="Brambilla E.M."/>
            <person name="Potter G."/>
            <person name="Land M."/>
            <person name="Ivanova N."/>
            <person name="Rohde M."/>
            <person name="Goker M."/>
            <person name="Detter J.C."/>
            <person name="Kyrpides N.C."/>
            <person name="Woyke T."/>
        </authorList>
    </citation>
    <scope>NUCLEOTIDE SEQUENCE [LARGE SCALE GENOMIC DNA]</scope>
    <source>
        <strain evidence="2 3">NA-128</strain>
    </source>
</reference>
<protein>
    <submittedName>
        <fullName evidence="2">Uncharacterized protein</fullName>
    </submittedName>
</protein>
<name>H8G4U8_9PSEU</name>
<sequence>MADSDERKGASRTTDLVTLLAGIATLLVSAYVLSDANTWFPHVDLRWALGGGAALVGVLMLVASMRPRKSGR</sequence>
<gene>
    <name evidence="2" type="ORF">SacazDRAFT_03288</name>
</gene>
<feature type="transmembrane region" description="Helical" evidence="1">
    <location>
        <begin position="45"/>
        <end position="63"/>
    </location>
</feature>
<dbReference type="HOGENOM" id="CLU_198345_0_0_11"/>
<keyword evidence="1" id="KW-1133">Transmembrane helix</keyword>
<proteinExistence type="predicted"/>
<keyword evidence="1" id="KW-0812">Transmembrane</keyword>
<evidence type="ECO:0000313" key="3">
    <source>
        <dbReference type="Proteomes" id="UP000004705"/>
    </source>
</evidence>
<feature type="transmembrane region" description="Helical" evidence="1">
    <location>
        <begin position="16"/>
        <end position="33"/>
    </location>
</feature>
<dbReference type="Proteomes" id="UP000004705">
    <property type="component" value="Chromosome"/>
</dbReference>
<dbReference type="EMBL" id="CM001466">
    <property type="protein sequence ID" value="EHY90165.1"/>
    <property type="molecule type" value="Genomic_DNA"/>
</dbReference>
<dbReference type="RefSeq" id="WP_005443398.1">
    <property type="nucleotide sequence ID" value="NZ_CM001466.1"/>
</dbReference>